<keyword evidence="7" id="KW-0256">Endoplasmic reticulum</keyword>
<proteinExistence type="inferred from homology"/>
<dbReference type="Pfam" id="PF00171">
    <property type="entry name" value="Aldedh"/>
    <property type="match status" value="1"/>
</dbReference>
<dbReference type="InterPro" id="IPR016162">
    <property type="entry name" value="Ald_DH_N"/>
</dbReference>
<evidence type="ECO:0000256" key="8">
    <source>
        <dbReference type="ARBA" id="ARBA00022989"/>
    </source>
</evidence>
<keyword evidence="11" id="KW-0325">Glycoprotein</keyword>
<protein>
    <recommendedName>
        <fullName evidence="14">Aldehyde dehydrogenase domain-containing protein</fullName>
    </recommendedName>
</protein>
<evidence type="ECO:0000256" key="9">
    <source>
        <dbReference type="ARBA" id="ARBA00023002"/>
    </source>
</evidence>
<feature type="domain" description="Aldehyde dehydrogenase" evidence="14">
    <location>
        <begin position="209"/>
        <end position="660"/>
    </location>
</feature>
<evidence type="ECO:0000256" key="7">
    <source>
        <dbReference type="ARBA" id="ARBA00022824"/>
    </source>
</evidence>
<dbReference type="InterPro" id="IPR016160">
    <property type="entry name" value="Ald_DH_CS_CYS"/>
</dbReference>
<dbReference type="SUPFAM" id="SSF53720">
    <property type="entry name" value="ALDH-like"/>
    <property type="match status" value="1"/>
</dbReference>
<name>A0A4Y9ZLZ0_9AGAM</name>
<dbReference type="PROSITE" id="PS00070">
    <property type="entry name" value="ALDEHYDE_DEHYDR_CYS"/>
    <property type="match status" value="1"/>
</dbReference>
<dbReference type="InterPro" id="IPR015590">
    <property type="entry name" value="Aldehyde_DH_dom"/>
</dbReference>
<dbReference type="CDD" id="cd07091">
    <property type="entry name" value="ALDH_F1-2_Ald2-like"/>
    <property type="match status" value="1"/>
</dbReference>
<dbReference type="InterPro" id="IPR016163">
    <property type="entry name" value="Ald_DH_C"/>
</dbReference>
<sequence>MQSSSLSPSRGFHSSLTTEIIIPDQPLSESCSLHILHQFPPDIIVDPYELENCEDIFTFELAGHLNLELPVFAPDISNTTLLVNLKRRTRSPGEAFNVTIPLHLRYGRPTICEDSQCGSELDSISIQPATVFHACPDHGSGRALTEVQPVLALFPESFAPITSFTLIPPREDVVRSPPTIQIPVAQSQMTSIVELGTTLVILLAAFYLVTSPANGKVIAVVSEATPEDVDRAVVAAQRAFDTVWGLKCPGAERGRLIAKLAALLEAHQDELAAIESLDNGKTFAYSRSIDIANAIGTLKYFAGFADKIQGKVIETSEDKLVYTRHEPIGVCGQIIPWNVPVMMMAWKLGPALAAGNTVVIKPSEIAPLSTLRMCSLIKEAGFPDGVVNVLVGYGPTVGAAISEHMGIPKVAFTGSAIVGRKIMEAAAKTNLKKVTLELGGKSPNIIFNDADLDKAVNWTAQGLYWNNGQVCCAGSRIYVQAGIYDAFLARFIAISQALRLGNPLDAETYLGPLVSQVQFDRVMGYIESGKAAGATVHLGGARHGAEGYWVQPTIFTDVTPDMRIVREEIFGPVAVVIRFEDEEDVLRQANDTLYGLVAAVFTQDINKAITVAHKLQAGTVWVNCVNIVVPSVPFGGYKQSGIGRELGECGLEAYTQVKVVHVNLGHQI</sequence>
<organism evidence="15 16">
    <name type="scientific">Hericium alpestre</name>
    <dbReference type="NCBI Taxonomy" id="135208"/>
    <lineage>
        <taxon>Eukaryota</taxon>
        <taxon>Fungi</taxon>
        <taxon>Dikarya</taxon>
        <taxon>Basidiomycota</taxon>
        <taxon>Agaricomycotina</taxon>
        <taxon>Agaricomycetes</taxon>
        <taxon>Russulales</taxon>
        <taxon>Hericiaceae</taxon>
        <taxon>Hericium</taxon>
    </lineage>
</organism>
<dbReference type="UniPathway" id="UPA00196"/>
<dbReference type="GO" id="GO:0005789">
    <property type="term" value="C:endoplasmic reticulum membrane"/>
    <property type="evidence" value="ECO:0007669"/>
    <property type="project" value="UniProtKB-SubCell"/>
</dbReference>
<evidence type="ECO:0000256" key="2">
    <source>
        <dbReference type="ARBA" id="ARBA00004687"/>
    </source>
</evidence>
<dbReference type="FunFam" id="3.40.605.10:FF:000026">
    <property type="entry name" value="Aldehyde dehydrogenase, putative"/>
    <property type="match status" value="1"/>
</dbReference>
<evidence type="ECO:0000256" key="12">
    <source>
        <dbReference type="PROSITE-ProRule" id="PRU10007"/>
    </source>
</evidence>
<dbReference type="InterPro" id="IPR016161">
    <property type="entry name" value="Ald_DH/histidinol_DH"/>
</dbReference>
<dbReference type="Proteomes" id="UP000298061">
    <property type="component" value="Unassembled WGS sequence"/>
</dbReference>
<evidence type="ECO:0000256" key="13">
    <source>
        <dbReference type="RuleBase" id="RU003345"/>
    </source>
</evidence>
<comment type="pathway">
    <text evidence="2">Glycolipid biosynthesis; glycosylphosphatidylinositol-anchor biosynthesis.</text>
</comment>
<evidence type="ECO:0000256" key="3">
    <source>
        <dbReference type="ARBA" id="ARBA00009986"/>
    </source>
</evidence>
<evidence type="ECO:0000259" key="14">
    <source>
        <dbReference type="Pfam" id="PF00171"/>
    </source>
</evidence>
<dbReference type="EMBL" id="SFCI01001491">
    <property type="protein sequence ID" value="TFY75635.1"/>
    <property type="molecule type" value="Genomic_DNA"/>
</dbReference>
<dbReference type="GO" id="GO:0006506">
    <property type="term" value="P:GPI anchor biosynthetic process"/>
    <property type="evidence" value="ECO:0007669"/>
    <property type="project" value="UniProtKB-UniPathway"/>
</dbReference>
<keyword evidence="5" id="KW-0337">GPI-anchor biosynthesis</keyword>
<comment type="similarity">
    <text evidence="3 13">Belongs to the aldehyde dehydrogenase family.</text>
</comment>
<dbReference type="GO" id="GO:0019413">
    <property type="term" value="P:acetate biosynthetic process"/>
    <property type="evidence" value="ECO:0007669"/>
    <property type="project" value="UniProtKB-ARBA"/>
</dbReference>
<dbReference type="FunFam" id="3.40.605.10:FF:000001">
    <property type="entry name" value="Aldehyde dehydrogenase 1"/>
    <property type="match status" value="1"/>
</dbReference>
<gene>
    <name evidence="15" type="ORF">EWM64_g8377</name>
</gene>
<keyword evidence="16" id="KW-1185">Reference proteome</keyword>
<evidence type="ECO:0000256" key="6">
    <source>
        <dbReference type="ARBA" id="ARBA00022692"/>
    </source>
</evidence>
<evidence type="ECO:0000256" key="5">
    <source>
        <dbReference type="ARBA" id="ARBA00022502"/>
    </source>
</evidence>
<dbReference type="AlphaFoldDB" id="A0A4Y9ZLZ0"/>
<keyword evidence="8" id="KW-1133">Transmembrane helix</keyword>
<feature type="active site" evidence="12">
    <location>
        <position position="437"/>
    </location>
</feature>
<dbReference type="InterPro" id="IPR029510">
    <property type="entry name" value="Ald_DH_CS_GLU"/>
</dbReference>
<dbReference type="FunFam" id="3.40.309.10:FF:000001">
    <property type="entry name" value="Mitochondrial aldehyde dehydrogenase 2"/>
    <property type="match status" value="1"/>
</dbReference>
<evidence type="ECO:0000313" key="16">
    <source>
        <dbReference type="Proteomes" id="UP000298061"/>
    </source>
</evidence>
<keyword evidence="6" id="KW-0812">Transmembrane</keyword>
<keyword evidence="10" id="KW-0472">Membrane</keyword>
<evidence type="ECO:0000256" key="10">
    <source>
        <dbReference type="ARBA" id="ARBA00023136"/>
    </source>
</evidence>
<dbReference type="SMART" id="SM00780">
    <property type="entry name" value="PIG-X"/>
    <property type="match status" value="1"/>
</dbReference>
<reference evidence="15 16" key="1">
    <citation type="submission" date="2019-02" db="EMBL/GenBank/DDBJ databases">
        <title>Genome sequencing of the rare red list fungi Hericium alpestre (H. flagellum).</title>
        <authorList>
            <person name="Buettner E."/>
            <person name="Kellner H."/>
        </authorList>
    </citation>
    <scope>NUCLEOTIDE SEQUENCE [LARGE SCALE GENOMIC DNA]</scope>
    <source>
        <strain evidence="15 16">DSM 108284</strain>
    </source>
</reference>
<keyword evidence="9 13" id="KW-0560">Oxidoreductase</keyword>
<comment type="caution">
    <text evidence="15">The sequence shown here is derived from an EMBL/GenBank/DDBJ whole genome shotgun (WGS) entry which is preliminary data.</text>
</comment>
<dbReference type="Gene3D" id="3.40.605.10">
    <property type="entry name" value="Aldehyde Dehydrogenase, Chain A, domain 1"/>
    <property type="match status" value="1"/>
</dbReference>
<evidence type="ECO:0000313" key="15">
    <source>
        <dbReference type="EMBL" id="TFY75635.1"/>
    </source>
</evidence>
<comment type="similarity">
    <text evidence="4">Belongs to the PIGX family.</text>
</comment>
<dbReference type="PANTHER" id="PTHR11699">
    <property type="entry name" value="ALDEHYDE DEHYDROGENASE-RELATED"/>
    <property type="match status" value="1"/>
</dbReference>
<accession>A0A4Y9ZLZ0</accession>
<dbReference type="GO" id="GO:0004030">
    <property type="term" value="F:aldehyde dehydrogenase [NAD(P)+] activity"/>
    <property type="evidence" value="ECO:0007669"/>
    <property type="project" value="UniProtKB-ARBA"/>
</dbReference>
<dbReference type="OrthoDB" id="310895at2759"/>
<evidence type="ECO:0000256" key="1">
    <source>
        <dbReference type="ARBA" id="ARBA00004389"/>
    </source>
</evidence>
<evidence type="ECO:0000256" key="11">
    <source>
        <dbReference type="ARBA" id="ARBA00023180"/>
    </source>
</evidence>
<evidence type="ECO:0000256" key="4">
    <source>
        <dbReference type="ARBA" id="ARBA00010345"/>
    </source>
</evidence>
<comment type="subcellular location">
    <subcellularLocation>
        <location evidence="1">Endoplasmic reticulum membrane</location>
        <topology evidence="1">Single-pass membrane protein</topology>
    </subcellularLocation>
</comment>
<dbReference type="PROSITE" id="PS00687">
    <property type="entry name" value="ALDEHYDE_DEHYDR_GLU"/>
    <property type="match status" value="1"/>
</dbReference>
<dbReference type="Gene3D" id="3.40.309.10">
    <property type="entry name" value="Aldehyde Dehydrogenase, Chain A, domain 2"/>
    <property type="match status" value="1"/>
</dbReference>
<dbReference type="STRING" id="135208.A0A4Y9ZLZ0"/>
<dbReference type="InterPro" id="IPR013233">
    <property type="entry name" value="PIG-X/PBN1"/>
</dbReference>